<feature type="compositionally biased region" description="Basic and acidic residues" evidence="1">
    <location>
        <begin position="832"/>
        <end position="843"/>
    </location>
</feature>
<accession>A0AAN6GK86</accession>
<feature type="compositionally biased region" description="Basic and acidic residues" evidence="1">
    <location>
        <begin position="264"/>
        <end position="278"/>
    </location>
</feature>
<evidence type="ECO:0000313" key="2">
    <source>
        <dbReference type="EMBL" id="KAK0538491.1"/>
    </source>
</evidence>
<name>A0AAN6GK86_9BASI</name>
<feature type="compositionally biased region" description="Polar residues" evidence="1">
    <location>
        <begin position="1106"/>
        <end position="1117"/>
    </location>
</feature>
<reference evidence="2" key="1">
    <citation type="journal article" date="2023" name="PhytoFront">
        <title>Draft Genome Resources of Seven Strains of Tilletia horrida, Causal Agent of Kernel Smut of Rice.</title>
        <authorList>
            <person name="Khanal S."/>
            <person name="Antony Babu S."/>
            <person name="Zhou X.G."/>
        </authorList>
    </citation>
    <scope>NUCLEOTIDE SEQUENCE</scope>
    <source>
        <strain evidence="2">TX3</strain>
    </source>
</reference>
<feature type="region of interest" description="Disordered" evidence="1">
    <location>
        <begin position="316"/>
        <end position="557"/>
    </location>
</feature>
<feature type="compositionally biased region" description="Low complexity" evidence="1">
    <location>
        <begin position="536"/>
        <end position="554"/>
    </location>
</feature>
<feature type="compositionally biased region" description="Low complexity" evidence="1">
    <location>
        <begin position="895"/>
        <end position="943"/>
    </location>
</feature>
<proteinExistence type="predicted"/>
<feature type="region of interest" description="Disordered" evidence="1">
    <location>
        <begin position="731"/>
        <end position="784"/>
    </location>
</feature>
<feature type="compositionally biased region" description="Polar residues" evidence="1">
    <location>
        <begin position="321"/>
        <end position="332"/>
    </location>
</feature>
<evidence type="ECO:0000313" key="3">
    <source>
        <dbReference type="Proteomes" id="UP001176521"/>
    </source>
</evidence>
<feature type="region of interest" description="Disordered" evidence="1">
    <location>
        <begin position="144"/>
        <end position="288"/>
    </location>
</feature>
<feature type="compositionally biased region" description="Polar residues" evidence="1">
    <location>
        <begin position="978"/>
        <end position="992"/>
    </location>
</feature>
<feature type="region of interest" description="Disordered" evidence="1">
    <location>
        <begin position="832"/>
        <end position="1006"/>
    </location>
</feature>
<feature type="compositionally biased region" description="Low complexity" evidence="1">
    <location>
        <begin position="1135"/>
        <end position="1155"/>
    </location>
</feature>
<protein>
    <submittedName>
        <fullName evidence="2">Uncharacterized protein</fullName>
    </submittedName>
</protein>
<feature type="compositionally biased region" description="Polar residues" evidence="1">
    <location>
        <begin position="1077"/>
        <end position="1087"/>
    </location>
</feature>
<comment type="caution">
    <text evidence="2">The sequence shown here is derived from an EMBL/GenBank/DDBJ whole genome shotgun (WGS) entry which is preliminary data.</text>
</comment>
<feature type="region of interest" description="Disordered" evidence="1">
    <location>
        <begin position="1039"/>
        <end position="1119"/>
    </location>
</feature>
<dbReference type="Proteomes" id="UP001176521">
    <property type="component" value="Unassembled WGS sequence"/>
</dbReference>
<feature type="compositionally biased region" description="Basic and acidic residues" evidence="1">
    <location>
        <begin position="346"/>
        <end position="357"/>
    </location>
</feature>
<feature type="region of interest" description="Disordered" evidence="1">
    <location>
        <begin position="1"/>
        <end position="89"/>
    </location>
</feature>
<evidence type="ECO:0000256" key="1">
    <source>
        <dbReference type="SAM" id="MobiDB-lite"/>
    </source>
</evidence>
<dbReference type="EMBL" id="JAPDMQ010000044">
    <property type="protein sequence ID" value="KAK0538491.1"/>
    <property type="molecule type" value="Genomic_DNA"/>
</dbReference>
<organism evidence="2 3">
    <name type="scientific">Tilletia horrida</name>
    <dbReference type="NCBI Taxonomy" id="155126"/>
    <lineage>
        <taxon>Eukaryota</taxon>
        <taxon>Fungi</taxon>
        <taxon>Dikarya</taxon>
        <taxon>Basidiomycota</taxon>
        <taxon>Ustilaginomycotina</taxon>
        <taxon>Exobasidiomycetes</taxon>
        <taxon>Tilletiales</taxon>
        <taxon>Tilletiaceae</taxon>
        <taxon>Tilletia</taxon>
    </lineage>
</organism>
<feature type="compositionally biased region" description="Basic residues" evidence="1">
    <location>
        <begin position="366"/>
        <end position="378"/>
    </location>
</feature>
<feature type="compositionally biased region" description="Basic and acidic residues" evidence="1">
    <location>
        <begin position="399"/>
        <end position="409"/>
    </location>
</feature>
<feature type="compositionally biased region" description="Polar residues" evidence="1">
    <location>
        <begin position="53"/>
        <end position="73"/>
    </location>
</feature>
<feature type="compositionally biased region" description="Low complexity" evidence="1">
    <location>
        <begin position="513"/>
        <end position="526"/>
    </location>
</feature>
<keyword evidence="3" id="KW-1185">Reference proteome</keyword>
<gene>
    <name evidence="2" type="ORF">OC842_001271</name>
</gene>
<dbReference type="AlphaFoldDB" id="A0AAN6GK86"/>
<feature type="region of interest" description="Disordered" evidence="1">
    <location>
        <begin position="1135"/>
        <end position="1176"/>
    </location>
</feature>
<sequence length="1206" mass="124892">MFGSVSPRKISGQRKSMRDSMASIYTQISADEQDAILGSGENDGSAEDHTEPRTPSLSFTASSDRSSTGSAKKSSGIEYNLNPIGSQPLSIKQDVFGPLGIRKESNFNVVQARLGSIGGTQEMTSMASRFQEIEDLLMAGRENRARRIEEAEAEASPLPRPCSPSKPSTSSTRGDADSKFGAVQPKRVSIISTPTLPMAPPPRPPRAKSRNNLKKLPTIASSSAEGSQEDLVLPPSETVPKKRASISVTPSDRADVQIGGGEPNARHASLDGGARRMSEAQAVAESKGGSVLMTREQWEAEYLPRLIEQERRKLLEEQQQSKLKSARSTPSLSPKKREAALTMESGKTDGDGEERPQDGIGQGREARRRSQSPIKGHRSSPSLSRVTLPSPHTPKVRSRLNDEVGHAQEELPALPVANPSSKAGTPSRDVRQSPFKMALAAARTNRSEGSQSIGSVPDLSHSRQQSRSSAFAALEDSAGASEQRGITAANVAPDMVGPGDVPLADNAPSPIESDSAASTDAQSSLLLDDHLKHRGSVSSEASSAPSSHTSRSTPTLGIRLNDSLTNLAIADVTTDLMQDDQSLMSLYRHGDLSFDTGNQSLYRLLGGDGSGPGGEAARPRPASAFVTTAERTTPSMHTRQMSDRVIGDRTPRHDLTPLRTFISATTPGSDTRGTTPGSTLSLRALREQALTLPSPMRPFAGSPAKPRGPAIKTEGGMGLGLGMGVSASDAFLSSPKSQTGSPVKARLDSGASPEQAALPPLIINPKRKTTKEEDEENAPLIGDESSASLSLLNARSPSGSFLLDEKMDETMLFRSNIGTFSAKVLGPLKKALMDQKSARESSSAKDPFSAPEAAPHRAQPEGTADAPASRPKLADAVFATPALPKTNKGIPAIPRPSLGSRVPSSGSDSGPSSRSSTASRIAAPSSSSSSGGSRPPISGGRPSMARSFSGERPSAPALGAAENLGLVTPLQMRRLPSGSGSETRLRTPSSGSLKHANQVGGGTARKLSASSLLPARSATTPASAVLVPEVRVDAARLPAATVTSEGTAVTPGAASRARAEAALRTRASLANLPTPKSLRSQSSSNALTPGGIPKSVSAGNVAGSLPTPNQGQGSGSSRIMVRSNSKLSVAAAASAASMNSSSSSSSARTTRLSMTSRDRAGSITTAAPRPSLPTPAGAVAAAAVGGASTTSFGIGGSRLPMRGGSA</sequence>